<dbReference type="PANTHER" id="PTHR12318:SF0">
    <property type="entry name" value="ACYL-COENZYME A DIPHOSPHATASE NUDT19"/>
    <property type="match status" value="1"/>
</dbReference>
<feature type="non-terminal residue" evidence="8">
    <location>
        <position position="178"/>
    </location>
</feature>
<feature type="domain" description="Nudix hydrolase" evidence="7">
    <location>
        <begin position="16"/>
        <end position="178"/>
    </location>
</feature>
<dbReference type="CDD" id="cd18870">
    <property type="entry name" value="NUDIX_AcylCoAdiphos_Nudt19"/>
    <property type="match status" value="1"/>
</dbReference>
<dbReference type="PROSITE" id="PS51462">
    <property type="entry name" value="NUDIX"/>
    <property type="match status" value="1"/>
</dbReference>
<dbReference type="InterPro" id="IPR015797">
    <property type="entry name" value="NUDIX_hydrolase-like_dom_sf"/>
</dbReference>
<keyword evidence="6" id="KW-0464">Manganese</keyword>
<dbReference type="InterPro" id="IPR039121">
    <property type="entry name" value="NUDT19"/>
</dbReference>
<evidence type="ECO:0000256" key="2">
    <source>
        <dbReference type="ARBA" id="ARBA00001946"/>
    </source>
</evidence>
<keyword evidence="4" id="KW-0378">Hydrolase</keyword>
<evidence type="ECO:0000256" key="5">
    <source>
        <dbReference type="ARBA" id="ARBA00022842"/>
    </source>
</evidence>
<dbReference type="EMBL" id="BARS01046677">
    <property type="protein sequence ID" value="GAG31731.1"/>
    <property type="molecule type" value="Genomic_DNA"/>
</dbReference>
<reference evidence="8" key="1">
    <citation type="journal article" date="2014" name="Front. Microbiol.">
        <title>High frequency of phylogenetically diverse reductive dehalogenase-homologous genes in deep subseafloor sedimentary metagenomes.</title>
        <authorList>
            <person name="Kawai M."/>
            <person name="Futagami T."/>
            <person name="Toyoda A."/>
            <person name="Takaki Y."/>
            <person name="Nishi S."/>
            <person name="Hori S."/>
            <person name="Arai W."/>
            <person name="Tsubouchi T."/>
            <person name="Morono Y."/>
            <person name="Uchiyama I."/>
            <person name="Ito T."/>
            <person name="Fujiyama A."/>
            <person name="Inagaki F."/>
            <person name="Takami H."/>
        </authorList>
    </citation>
    <scope>NUCLEOTIDE SEQUENCE</scope>
    <source>
        <strain evidence="8">Expedition CK06-06</strain>
    </source>
</reference>
<dbReference type="AlphaFoldDB" id="X0Y4F1"/>
<evidence type="ECO:0000313" key="8">
    <source>
        <dbReference type="EMBL" id="GAG31731.1"/>
    </source>
</evidence>
<dbReference type="PANTHER" id="PTHR12318">
    <property type="entry name" value="TESTOSTERONE-REGULATED PROTEIN RP2"/>
    <property type="match status" value="1"/>
</dbReference>
<organism evidence="8">
    <name type="scientific">marine sediment metagenome</name>
    <dbReference type="NCBI Taxonomy" id="412755"/>
    <lineage>
        <taxon>unclassified sequences</taxon>
        <taxon>metagenomes</taxon>
        <taxon>ecological metagenomes</taxon>
    </lineage>
</organism>
<gene>
    <name evidence="8" type="ORF">S01H1_70214</name>
</gene>
<name>X0Y4F1_9ZZZZ</name>
<dbReference type="InterPro" id="IPR000086">
    <property type="entry name" value="NUDIX_hydrolase_dom"/>
</dbReference>
<keyword evidence="3" id="KW-0479">Metal-binding</keyword>
<evidence type="ECO:0000259" key="7">
    <source>
        <dbReference type="PROSITE" id="PS51462"/>
    </source>
</evidence>
<evidence type="ECO:0000256" key="3">
    <source>
        <dbReference type="ARBA" id="ARBA00022723"/>
    </source>
</evidence>
<keyword evidence="5" id="KW-0460">Magnesium</keyword>
<sequence length="178" mass="20420">MIVCYPMINADNMPKEPERAATVILTRQHGGELQVYLLKRSAQSGFMAGNYVFPGGRVDPTDWAPGLWNEHVDMDLEGIYRRLGGGLSDEEVIANGVAAIRETFEEAGVLLAYPREQSHDDLRGLIERRMTGSLPKGWLRELVVSEGWTLMFSRLLRWAHWITPELRKRRYDTRFFLV</sequence>
<evidence type="ECO:0000256" key="4">
    <source>
        <dbReference type="ARBA" id="ARBA00022801"/>
    </source>
</evidence>
<protein>
    <recommendedName>
        <fullName evidence="7">Nudix hydrolase domain-containing protein</fullName>
    </recommendedName>
</protein>
<comment type="cofactor">
    <cofactor evidence="2">
        <name>Mg(2+)</name>
        <dbReference type="ChEBI" id="CHEBI:18420"/>
    </cofactor>
</comment>
<evidence type="ECO:0000256" key="1">
    <source>
        <dbReference type="ARBA" id="ARBA00001936"/>
    </source>
</evidence>
<comment type="caution">
    <text evidence="8">The sequence shown here is derived from an EMBL/GenBank/DDBJ whole genome shotgun (WGS) entry which is preliminary data.</text>
</comment>
<dbReference type="GO" id="GO:0046872">
    <property type="term" value="F:metal ion binding"/>
    <property type="evidence" value="ECO:0007669"/>
    <property type="project" value="UniProtKB-KW"/>
</dbReference>
<dbReference type="SUPFAM" id="SSF55811">
    <property type="entry name" value="Nudix"/>
    <property type="match status" value="1"/>
</dbReference>
<accession>X0Y4F1</accession>
<dbReference type="GO" id="GO:0016818">
    <property type="term" value="F:hydrolase activity, acting on acid anhydrides, in phosphorus-containing anhydrides"/>
    <property type="evidence" value="ECO:0007669"/>
    <property type="project" value="InterPro"/>
</dbReference>
<dbReference type="Gene3D" id="3.90.79.10">
    <property type="entry name" value="Nucleoside Triphosphate Pyrophosphohydrolase"/>
    <property type="match status" value="1"/>
</dbReference>
<proteinExistence type="predicted"/>
<evidence type="ECO:0000256" key="6">
    <source>
        <dbReference type="ARBA" id="ARBA00023211"/>
    </source>
</evidence>
<comment type="cofactor">
    <cofactor evidence="1">
        <name>Mn(2+)</name>
        <dbReference type="ChEBI" id="CHEBI:29035"/>
    </cofactor>
</comment>